<dbReference type="EMBL" id="CP065321">
    <property type="protein sequence ID" value="QQR31108.1"/>
    <property type="molecule type" value="Genomic_DNA"/>
</dbReference>
<dbReference type="GO" id="GO:0016798">
    <property type="term" value="F:hydrolase activity, acting on glycosyl bonds"/>
    <property type="evidence" value="ECO:0007669"/>
    <property type="project" value="UniProtKB-KW"/>
</dbReference>
<dbReference type="PANTHER" id="PTHR34106">
    <property type="entry name" value="GLYCOSIDASE"/>
    <property type="match status" value="1"/>
</dbReference>
<dbReference type="Proteomes" id="UP000596035">
    <property type="component" value="Chromosome"/>
</dbReference>
<gene>
    <name evidence="4" type="ORF">ADH66_14960</name>
    <name evidence="5" type="ORF">I5Q82_05340</name>
</gene>
<dbReference type="PIRSF" id="PIRSF016202">
    <property type="entry name" value="PH1107"/>
    <property type="match status" value="1"/>
</dbReference>
<dbReference type="Gene3D" id="2.115.10.20">
    <property type="entry name" value="Glycosyl hydrolase domain, family 43"/>
    <property type="match status" value="1"/>
</dbReference>
<evidence type="ECO:0000313" key="5">
    <source>
        <dbReference type="EMBL" id="QQR31108.1"/>
    </source>
</evidence>
<comment type="similarity">
    <text evidence="3">Belongs to the glycosyl hydrolase 130 family.</text>
</comment>
<dbReference type="RefSeq" id="WP_066539125.1">
    <property type="nucleotide sequence ID" value="NZ_CP021422.1"/>
</dbReference>
<name>A0A1Z2XTX1_9FIRM</name>
<keyword evidence="2" id="KW-0808">Transferase</keyword>
<dbReference type="InterPro" id="IPR023296">
    <property type="entry name" value="Glyco_hydro_beta-prop_sf"/>
</dbReference>
<evidence type="ECO:0000313" key="6">
    <source>
        <dbReference type="Proteomes" id="UP000196710"/>
    </source>
</evidence>
<accession>A0A1Z2XTX1</accession>
<evidence type="ECO:0000256" key="3">
    <source>
        <dbReference type="ARBA" id="ARBA00024356"/>
    </source>
</evidence>
<dbReference type="Proteomes" id="UP000196710">
    <property type="component" value="Chromosome"/>
</dbReference>
<evidence type="ECO:0000256" key="1">
    <source>
        <dbReference type="ARBA" id="ARBA00022676"/>
    </source>
</evidence>
<reference evidence="4" key="1">
    <citation type="journal article" date="2017" name="Genome Announc.">
        <title>High-Quality Whole-Genome Sequences of the Oligo-Mouse-Microbiota Bacterial Community.</title>
        <authorList>
            <person name="Garzetti D."/>
            <person name="Brugiroux S."/>
            <person name="Bunk B."/>
            <person name="Pukall R."/>
            <person name="McCoy K.D."/>
            <person name="Macpherson A.J."/>
            <person name="Stecher B."/>
        </authorList>
    </citation>
    <scope>NUCLEOTIDE SEQUENCE</scope>
    <source>
        <strain evidence="4">KB18</strain>
    </source>
</reference>
<dbReference type="PANTHER" id="PTHR34106:SF1">
    <property type="entry name" value="1,4-BETA-MANNOSYL-N-ACETYLGLUCOSAMINE PHOSPHORYLASE"/>
    <property type="match status" value="1"/>
</dbReference>
<dbReference type="AlphaFoldDB" id="A0A1Z2XTX1"/>
<proteinExistence type="inferred from homology"/>
<dbReference type="EMBL" id="CP021422">
    <property type="protein sequence ID" value="ASB41841.1"/>
    <property type="molecule type" value="Genomic_DNA"/>
</dbReference>
<dbReference type="KEGG" id="amur:ADH66_14960"/>
<keyword evidence="6" id="KW-1185">Reference proteome</keyword>
<keyword evidence="4" id="KW-0326">Glycosidase</keyword>
<dbReference type="CDD" id="cd08993">
    <property type="entry name" value="GH130"/>
    <property type="match status" value="1"/>
</dbReference>
<dbReference type="InterPro" id="IPR007184">
    <property type="entry name" value="Mannoside_phosphorylase"/>
</dbReference>
<reference evidence="6" key="2">
    <citation type="submission" date="2017-05" db="EMBL/GenBank/DDBJ databases">
        <title>Improved OligoMM genomes.</title>
        <authorList>
            <person name="Garzetti D."/>
        </authorList>
    </citation>
    <scope>NUCLEOTIDE SEQUENCE [LARGE SCALE GENOMIC DNA]</scope>
    <source>
        <strain evidence="6">KB18</strain>
    </source>
</reference>
<dbReference type="Pfam" id="PF04041">
    <property type="entry name" value="Glyco_hydro_130"/>
    <property type="match status" value="1"/>
</dbReference>
<evidence type="ECO:0000256" key="2">
    <source>
        <dbReference type="ARBA" id="ARBA00022679"/>
    </source>
</evidence>
<dbReference type="GO" id="GO:0016757">
    <property type="term" value="F:glycosyltransferase activity"/>
    <property type="evidence" value="ECO:0007669"/>
    <property type="project" value="UniProtKB-KW"/>
</dbReference>
<keyword evidence="5" id="KW-0378">Hydrolase</keyword>
<dbReference type="SUPFAM" id="SSF75005">
    <property type="entry name" value="Arabinanase/levansucrase/invertase"/>
    <property type="match status" value="1"/>
</dbReference>
<keyword evidence="1" id="KW-0328">Glycosyltransferase</keyword>
<evidence type="ECO:0000313" key="7">
    <source>
        <dbReference type="Proteomes" id="UP000596035"/>
    </source>
</evidence>
<evidence type="ECO:0000313" key="4">
    <source>
        <dbReference type="EMBL" id="ASB41841.1"/>
    </source>
</evidence>
<organism evidence="5 7">
    <name type="scientific">Acutalibacter muris</name>
    <dbReference type="NCBI Taxonomy" id="1796620"/>
    <lineage>
        <taxon>Bacteria</taxon>
        <taxon>Bacillati</taxon>
        <taxon>Bacillota</taxon>
        <taxon>Clostridia</taxon>
        <taxon>Eubacteriales</taxon>
        <taxon>Acutalibacteraceae</taxon>
        <taxon>Acutalibacter</taxon>
    </lineage>
</organism>
<protein>
    <submittedName>
        <fullName evidence="4">Glycosidase</fullName>
    </submittedName>
    <submittedName>
        <fullName evidence="5">Glycoside hydrolase family 130 protein</fullName>
    </submittedName>
</protein>
<sequence length="333" mass="38039">MAKIIGRPALPNMPWQDKPAGYDKPVWRYTENPIIKRDAIPTSNSIFNSAVVPFGDSYAGVFRCDNRGVEMDIFAGFSKDGIHWDINHDPIVFEGEKDVIRKEYRYDPRVCFIDGKYYITWCNGYHGPTIGIGWTENFKTFHQLENAFLPYNRNGVLFPRRINGNYAMVSRPSDTGHTPFGDIFYSESPDLCYWGKHRWLFGTANGWQSKKVGPGPTPIETDEGWLMIYHGVLNSCNGFVYRFGTALLDIDRPWIVKERGRFYVFGPEVDYELTGDVPNVTFPCATLTDPENGRITIYYGAADTVTGLAFTTVDELISYMRKYPMEVGDQENK</sequence>
<reference evidence="5 7" key="3">
    <citation type="submission" date="2020-11" db="EMBL/GenBank/DDBJ databases">
        <title>Closed and high quality bacterial genomes of the OMM12 community.</title>
        <authorList>
            <person name="Marbouty M."/>
            <person name="Lamy-Besnier Q."/>
            <person name="Debarbieux L."/>
            <person name="Koszul R."/>
        </authorList>
    </citation>
    <scope>NUCLEOTIDE SEQUENCE [LARGE SCALE GENOMIC DNA]</scope>
    <source>
        <strain evidence="5 7">KB18</strain>
    </source>
</reference>